<evidence type="ECO:0000256" key="2">
    <source>
        <dbReference type="SAM" id="Phobius"/>
    </source>
</evidence>
<keyword evidence="2" id="KW-1133">Transmembrane helix</keyword>
<feature type="region of interest" description="Disordered" evidence="1">
    <location>
        <begin position="185"/>
        <end position="226"/>
    </location>
</feature>
<gene>
    <name evidence="3" type="ORF">HPB51_024396</name>
</gene>
<feature type="region of interest" description="Disordered" evidence="1">
    <location>
        <begin position="95"/>
        <end position="129"/>
    </location>
</feature>
<dbReference type="InterPro" id="IPR013320">
    <property type="entry name" value="ConA-like_dom_sf"/>
</dbReference>
<feature type="compositionally biased region" description="Basic and acidic residues" evidence="1">
    <location>
        <begin position="197"/>
        <end position="226"/>
    </location>
</feature>
<dbReference type="PANTHER" id="PTHR24023">
    <property type="entry name" value="COLLAGEN ALPHA"/>
    <property type="match status" value="1"/>
</dbReference>
<feature type="region of interest" description="Disordered" evidence="1">
    <location>
        <begin position="577"/>
        <end position="614"/>
    </location>
</feature>
<protein>
    <submittedName>
        <fullName evidence="3">Uncharacterized protein</fullName>
    </submittedName>
</protein>
<reference evidence="3" key="1">
    <citation type="journal article" date="2020" name="Cell">
        <title>Large-Scale Comparative Analyses of Tick Genomes Elucidate Their Genetic Diversity and Vector Capacities.</title>
        <authorList>
            <consortium name="Tick Genome and Microbiome Consortium (TIGMIC)"/>
            <person name="Jia N."/>
            <person name="Wang J."/>
            <person name="Shi W."/>
            <person name="Du L."/>
            <person name="Sun Y."/>
            <person name="Zhan W."/>
            <person name="Jiang J.F."/>
            <person name="Wang Q."/>
            <person name="Zhang B."/>
            <person name="Ji P."/>
            <person name="Bell-Sakyi L."/>
            <person name="Cui X.M."/>
            <person name="Yuan T.T."/>
            <person name="Jiang B.G."/>
            <person name="Yang W.F."/>
            <person name="Lam T.T."/>
            <person name="Chang Q.C."/>
            <person name="Ding S.J."/>
            <person name="Wang X.J."/>
            <person name="Zhu J.G."/>
            <person name="Ruan X.D."/>
            <person name="Zhao L."/>
            <person name="Wei J.T."/>
            <person name="Ye R.Z."/>
            <person name="Que T.C."/>
            <person name="Du C.H."/>
            <person name="Zhou Y.H."/>
            <person name="Cheng J.X."/>
            <person name="Dai P.F."/>
            <person name="Guo W.B."/>
            <person name="Han X.H."/>
            <person name="Huang E.J."/>
            <person name="Li L.F."/>
            <person name="Wei W."/>
            <person name="Gao Y.C."/>
            <person name="Liu J.Z."/>
            <person name="Shao H.Z."/>
            <person name="Wang X."/>
            <person name="Wang C.C."/>
            <person name="Yang T.C."/>
            <person name="Huo Q.B."/>
            <person name="Li W."/>
            <person name="Chen H.Y."/>
            <person name="Chen S.E."/>
            <person name="Zhou L.G."/>
            <person name="Ni X.B."/>
            <person name="Tian J.H."/>
            <person name="Sheng Y."/>
            <person name="Liu T."/>
            <person name="Pan Y.S."/>
            <person name="Xia L.Y."/>
            <person name="Li J."/>
            <person name="Zhao F."/>
            <person name="Cao W.C."/>
        </authorList>
    </citation>
    <scope>NUCLEOTIDE SEQUENCE</scope>
    <source>
        <strain evidence="3">Rmic-2018</strain>
    </source>
</reference>
<dbReference type="Proteomes" id="UP000821866">
    <property type="component" value="Chromosome 2"/>
</dbReference>
<keyword evidence="2" id="KW-0472">Membrane</keyword>
<comment type="caution">
    <text evidence="3">The sequence shown here is derived from an EMBL/GenBank/DDBJ whole genome shotgun (WGS) entry which is preliminary data.</text>
</comment>
<keyword evidence="4" id="KW-1185">Reference proteome</keyword>
<sequence length="707" mass="77644">MGLSVKGDAVTLVKDCVVRETEEMARSDDVLVDTSGVTLVGQALNITVDPFQGDLQQLLIVHAPDAAYELCSRYVPGCAIPLPPLDADYGDPLLNRTDPDTYPVTMPRKSAPTTHRTPYYPDGGTTPVPPFYPGIRYPVEGDPGRDGLAGTAGQPGAPGHVFMIPYPRAGDNKGPDHTEPLREMLSQHMGPTGPPGEKGERGEQGDVGRSGKDGERGKPGPPGPKREEIVADKLYAVCRVLQVDLGSQGSKGCRARWGLEENQGFQVSQERMECQDHQEVLVHPVVKVIWVTTVHEGLQVTKGIRDLRDLEERKGRQDHQVKRANWVFRDSQDIQERLDRRQLTFSVITSERAYTSQHLTAATGEKGFHGKPGEKGDKGDRVRMNLRDHQVNLESEDKLDHGAAPGSLDLLVFRARGDPKALKAREALWECQDHLGRRERTGFRDLQVNEGHPVKPAQQDLQGHLASSDRRAHPGKQEPPVTSDHLVVRVFRVRQACLDQLEKRVRRVLLAFRATKALLGLQVLQAFQEKGGTWGHRGSPVLKVKLGFQERSGHPLMICLERLEWVDEEKVAVEMGDKGDIGLPGDPGPVGEKGRNGAIGPPGPLGPKGDKASHGFPRSRGLPGLVSTHLYPAAISGDVSGGWRTVIPVTGLSWYLALLEAALNVVLGVLFQKRMLPRVRMFHGTFSLGLAVPRHLPVVQRSRPSWH</sequence>
<dbReference type="GO" id="GO:0030198">
    <property type="term" value="P:extracellular matrix organization"/>
    <property type="evidence" value="ECO:0007669"/>
    <property type="project" value="TreeGrafter"/>
</dbReference>
<dbReference type="EMBL" id="JABSTU010000004">
    <property type="protein sequence ID" value="KAH8034456.1"/>
    <property type="molecule type" value="Genomic_DNA"/>
</dbReference>
<feature type="transmembrane region" description="Helical" evidence="2">
    <location>
        <begin position="652"/>
        <end position="671"/>
    </location>
</feature>
<dbReference type="PANTHER" id="PTHR24023:SF1066">
    <property type="entry name" value="FIBRILLAR COLLAGEN NC1 DOMAIN-CONTAINING PROTEIN"/>
    <property type="match status" value="1"/>
</dbReference>
<organism evidence="3 4">
    <name type="scientific">Rhipicephalus microplus</name>
    <name type="common">Cattle tick</name>
    <name type="synonym">Boophilus microplus</name>
    <dbReference type="NCBI Taxonomy" id="6941"/>
    <lineage>
        <taxon>Eukaryota</taxon>
        <taxon>Metazoa</taxon>
        <taxon>Ecdysozoa</taxon>
        <taxon>Arthropoda</taxon>
        <taxon>Chelicerata</taxon>
        <taxon>Arachnida</taxon>
        <taxon>Acari</taxon>
        <taxon>Parasitiformes</taxon>
        <taxon>Ixodida</taxon>
        <taxon>Ixodoidea</taxon>
        <taxon>Ixodidae</taxon>
        <taxon>Rhipicephalinae</taxon>
        <taxon>Rhipicephalus</taxon>
        <taxon>Boophilus</taxon>
    </lineage>
</organism>
<dbReference type="GO" id="GO:0005615">
    <property type="term" value="C:extracellular space"/>
    <property type="evidence" value="ECO:0007669"/>
    <property type="project" value="TreeGrafter"/>
</dbReference>
<dbReference type="GO" id="GO:0030020">
    <property type="term" value="F:extracellular matrix structural constituent conferring tensile strength"/>
    <property type="evidence" value="ECO:0007669"/>
    <property type="project" value="TreeGrafter"/>
</dbReference>
<dbReference type="AlphaFoldDB" id="A0A9J6EK89"/>
<proteinExistence type="predicted"/>
<accession>A0A9J6EK89</accession>
<name>A0A9J6EK89_RHIMP</name>
<dbReference type="Gene3D" id="2.60.120.200">
    <property type="match status" value="1"/>
</dbReference>
<evidence type="ECO:0000313" key="4">
    <source>
        <dbReference type="Proteomes" id="UP000821866"/>
    </source>
</evidence>
<feature type="compositionally biased region" description="Basic and acidic residues" evidence="1">
    <location>
        <begin position="467"/>
        <end position="476"/>
    </location>
</feature>
<evidence type="ECO:0000256" key="1">
    <source>
        <dbReference type="SAM" id="MobiDB-lite"/>
    </source>
</evidence>
<evidence type="ECO:0000313" key="3">
    <source>
        <dbReference type="EMBL" id="KAH8034456.1"/>
    </source>
</evidence>
<dbReference type="InterPro" id="IPR050149">
    <property type="entry name" value="Collagen_superfamily"/>
</dbReference>
<feature type="region of interest" description="Disordered" evidence="1">
    <location>
        <begin position="445"/>
        <end position="481"/>
    </location>
</feature>
<reference evidence="3" key="2">
    <citation type="submission" date="2021-09" db="EMBL/GenBank/DDBJ databases">
        <authorList>
            <person name="Jia N."/>
            <person name="Wang J."/>
            <person name="Shi W."/>
            <person name="Du L."/>
            <person name="Sun Y."/>
            <person name="Zhan W."/>
            <person name="Jiang J."/>
            <person name="Wang Q."/>
            <person name="Zhang B."/>
            <person name="Ji P."/>
            <person name="Sakyi L.B."/>
            <person name="Cui X."/>
            <person name="Yuan T."/>
            <person name="Jiang B."/>
            <person name="Yang W."/>
            <person name="Lam T.T.-Y."/>
            <person name="Chang Q."/>
            <person name="Ding S."/>
            <person name="Wang X."/>
            <person name="Zhu J."/>
            <person name="Ruan X."/>
            <person name="Zhao L."/>
            <person name="Wei J."/>
            <person name="Que T."/>
            <person name="Du C."/>
            <person name="Cheng J."/>
            <person name="Dai P."/>
            <person name="Han X."/>
            <person name="Huang E."/>
            <person name="Gao Y."/>
            <person name="Liu J."/>
            <person name="Shao H."/>
            <person name="Ye R."/>
            <person name="Li L."/>
            <person name="Wei W."/>
            <person name="Wang X."/>
            <person name="Wang C."/>
            <person name="Huo Q."/>
            <person name="Li W."/>
            <person name="Guo W."/>
            <person name="Chen H."/>
            <person name="Chen S."/>
            <person name="Zhou L."/>
            <person name="Zhou L."/>
            <person name="Ni X."/>
            <person name="Tian J."/>
            <person name="Zhou Y."/>
            <person name="Sheng Y."/>
            <person name="Liu T."/>
            <person name="Pan Y."/>
            <person name="Xia L."/>
            <person name="Li J."/>
            <person name="Zhao F."/>
            <person name="Cao W."/>
        </authorList>
    </citation>
    <scope>NUCLEOTIDE SEQUENCE</scope>
    <source>
        <strain evidence="3">Rmic-2018</strain>
        <tissue evidence="3">Larvae</tissue>
    </source>
</reference>
<dbReference type="SUPFAM" id="SSF49899">
    <property type="entry name" value="Concanavalin A-like lectins/glucanases"/>
    <property type="match status" value="1"/>
</dbReference>
<keyword evidence="2" id="KW-0812">Transmembrane</keyword>
<dbReference type="GO" id="GO:0031012">
    <property type="term" value="C:extracellular matrix"/>
    <property type="evidence" value="ECO:0007669"/>
    <property type="project" value="TreeGrafter"/>
</dbReference>
<dbReference type="VEuPathDB" id="VectorBase:LOC119162165"/>